<dbReference type="PANTHER" id="PTHR12526:SF510">
    <property type="entry name" value="D-INOSITOL 3-PHOSPHATE GLYCOSYLTRANSFERASE"/>
    <property type="match status" value="1"/>
</dbReference>
<reference evidence="4 5" key="1">
    <citation type="submission" date="2019-03" db="EMBL/GenBank/DDBJ databases">
        <title>Genomic Encyclopedia of Type Strains, Phase IV (KMG-IV): sequencing the most valuable type-strain genomes for metagenomic binning, comparative biology and taxonomic classification.</title>
        <authorList>
            <person name="Goeker M."/>
        </authorList>
    </citation>
    <scope>NUCLEOTIDE SEQUENCE [LARGE SCALE GENOMIC DNA]</scope>
    <source>
        <strain evidence="4 5">DSM 25903</strain>
    </source>
</reference>
<evidence type="ECO:0000313" key="5">
    <source>
        <dbReference type="Proteomes" id="UP000295122"/>
    </source>
</evidence>
<accession>A0A4R7CC61</accession>
<dbReference type="GO" id="GO:0016757">
    <property type="term" value="F:glycosyltransferase activity"/>
    <property type="evidence" value="ECO:0007669"/>
    <property type="project" value="UniProtKB-KW"/>
</dbReference>
<proteinExistence type="predicted"/>
<dbReference type="PANTHER" id="PTHR12526">
    <property type="entry name" value="GLYCOSYLTRANSFERASE"/>
    <property type="match status" value="1"/>
</dbReference>
<keyword evidence="2 4" id="KW-0808">Transferase</keyword>
<dbReference type="SUPFAM" id="SSF53756">
    <property type="entry name" value="UDP-Glycosyltransferase/glycogen phosphorylase"/>
    <property type="match status" value="1"/>
</dbReference>
<evidence type="ECO:0000259" key="3">
    <source>
        <dbReference type="Pfam" id="PF00534"/>
    </source>
</evidence>
<gene>
    <name evidence="4" type="ORF">EV668_2337</name>
</gene>
<feature type="domain" description="Glycosyl transferase family 1" evidence="3">
    <location>
        <begin position="491"/>
        <end position="573"/>
    </location>
</feature>
<dbReference type="InterPro" id="IPR001296">
    <property type="entry name" value="Glyco_trans_1"/>
</dbReference>
<dbReference type="EMBL" id="SNZR01000011">
    <property type="protein sequence ID" value="TDR95045.1"/>
    <property type="molecule type" value="Genomic_DNA"/>
</dbReference>
<dbReference type="InterPro" id="IPR029044">
    <property type="entry name" value="Nucleotide-diphossugar_trans"/>
</dbReference>
<organism evidence="4 5">
    <name type="scientific">Enterovirga rhinocerotis</name>
    <dbReference type="NCBI Taxonomy" id="1339210"/>
    <lineage>
        <taxon>Bacteria</taxon>
        <taxon>Pseudomonadati</taxon>
        <taxon>Pseudomonadota</taxon>
        <taxon>Alphaproteobacteria</taxon>
        <taxon>Hyphomicrobiales</taxon>
        <taxon>Methylobacteriaceae</taxon>
        <taxon>Enterovirga</taxon>
    </lineage>
</organism>
<dbReference type="Pfam" id="PF00534">
    <property type="entry name" value="Glycos_transf_1"/>
    <property type="match status" value="1"/>
</dbReference>
<evidence type="ECO:0000256" key="1">
    <source>
        <dbReference type="ARBA" id="ARBA00022676"/>
    </source>
</evidence>
<keyword evidence="1" id="KW-0328">Glycosyltransferase</keyword>
<name>A0A4R7CC61_9HYPH</name>
<keyword evidence="5" id="KW-1185">Reference proteome</keyword>
<evidence type="ECO:0000313" key="4">
    <source>
        <dbReference type="EMBL" id="TDR95045.1"/>
    </source>
</evidence>
<dbReference type="RefSeq" id="WP_133769886.1">
    <property type="nucleotide sequence ID" value="NZ_SNZR01000011.1"/>
</dbReference>
<evidence type="ECO:0000256" key="2">
    <source>
        <dbReference type="ARBA" id="ARBA00022679"/>
    </source>
</evidence>
<dbReference type="SUPFAM" id="SSF53448">
    <property type="entry name" value="Nucleotide-diphospho-sugar transferases"/>
    <property type="match status" value="1"/>
</dbReference>
<dbReference type="Gene3D" id="3.40.50.2000">
    <property type="entry name" value="Glycogen Phosphorylase B"/>
    <property type="match status" value="2"/>
</dbReference>
<sequence>MPPARATFFQPDRDLAPEPLPDGSSALLDWAPIGALPATLPDGRGWPEVAILVVANAAQGEAAAASAASVARQAYPTASVVPVAAAVPGALARAVERSSASFLLVLEAGDRLAPGALAALVLTAERERTGLVHGLRVLHDGTAVAVDMLEHPAGAAPDGQPAGDVLFSLAAIRAAGGVSPLAGDAVGDLWQRIAGAGARIARIGRPVLVRPVESLAAAAQPKPLRIAAINDAGGAGGAGIAHRRLVEALRFGGHDVRTFRFNDASPTIAAEWTDAFPTIEAAILADAPDWVMAGNLHGATRSLDTLSRLGAHVPVAAVLHDLFPLTGRCAHPDGCRLIVERGCDAACPTPDLYPQLAPSRIAEFFARKRETLASGTTLLANSDWTLDQAEAFAPDGVRTARIELAFPSQVFRPPADKAALRRRLGLPPDDVLILFGAVIADQPDKGGPDLAAALAAVAAPGIGFVAIGRIDDPAAFPLPNLVTPGPIADEAALAAWYGACDLHVIASRLETFGQTAVEAGLCGTPTIAYRLTGLTSAVIEGVSGLLVEPRPEAMAAAIRSLVADPERRAALGAWGRIALESRNSHAASYLSLREGLKERGLLPEGAGGRIRFSPDILRSFACSAEPLPGERGTVRPAPSRIARLARRLKQRIWGRAQPLWMRRLLYGAYRSRQFLSGARA</sequence>
<comment type="caution">
    <text evidence="4">The sequence shown here is derived from an EMBL/GenBank/DDBJ whole genome shotgun (WGS) entry which is preliminary data.</text>
</comment>
<protein>
    <submittedName>
        <fullName evidence="4">Glycosyltransferase involved in cell wall biosynthesis</fullName>
    </submittedName>
</protein>
<dbReference type="Proteomes" id="UP000295122">
    <property type="component" value="Unassembled WGS sequence"/>
</dbReference>
<dbReference type="OrthoDB" id="9781738at2"/>
<dbReference type="AlphaFoldDB" id="A0A4R7CC61"/>